<name>A0A914QSC6_9BILA</name>
<keyword evidence="2" id="KW-0808">Transferase</keyword>
<evidence type="ECO:0000313" key="9">
    <source>
        <dbReference type="Proteomes" id="UP000887578"/>
    </source>
</evidence>
<reference evidence="10" key="1">
    <citation type="submission" date="2022-11" db="UniProtKB">
        <authorList>
            <consortium name="WormBaseParasite"/>
        </authorList>
    </citation>
    <scope>IDENTIFICATION</scope>
</reference>
<dbReference type="Pfam" id="PF26200">
    <property type="entry name" value="Rcat_RNF216"/>
    <property type="match status" value="1"/>
</dbReference>
<dbReference type="InterPro" id="IPR047546">
    <property type="entry name" value="Rcat_RBR_RNF216"/>
</dbReference>
<keyword evidence="6" id="KW-0833">Ubl conjugation pathway</keyword>
<dbReference type="CDD" id="cd20339">
    <property type="entry name" value="BRcat_RBR_RNF216"/>
    <property type="match status" value="1"/>
</dbReference>
<keyword evidence="4" id="KW-0677">Repeat</keyword>
<evidence type="ECO:0000256" key="7">
    <source>
        <dbReference type="ARBA" id="ARBA00022833"/>
    </source>
</evidence>
<dbReference type="InterPro" id="IPR051628">
    <property type="entry name" value="LUBAC_E3_Ligases"/>
</dbReference>
<dbReference type="Gene3D" id="1.20.120.1750">
    <property type="match status" value="1"/>
</dbReference>
<evidence type="ECO:0000256" key="3">
    <source>
        <dbReference type="ARBA" id="ARBA00022723"/>
    </source>
</evidence>
<keyword evidence="5" id="KW-0863">Zinc-finger</keyword>
<dbReference type="Pfam" id="PF01485">
    <property type="entry name" value="IBR"/>
    <property type="match status" value="1"/>
</dbReference>
<evidence type="ECO:0000256" key="2">
    <source>
        <dbReference type="ARBA" id="ARBA00022679"/>
    </source>
</evidence>
<dbReference type="PANTHER" id="PTHR22770">
    <property type="entry name" value="UBIQUITIN CONJUGATING ENZYME 7 INTERACTING PROTEIN-RELATED"/>
    <property type="match status" value="1"/>
</dbReference>
<evidence type="ECO:0000259" key="8">
    <source>
        <dbReference type="PROSITE" id="PS51873"/>
    </source>
</evidence>
<keyword evidence="3" id="KW-0479">Metal-binding</keyword>
<evidence type="ECO:0000256" key="6">
    <source>
        <dbReference type="ARBA" id="ARBA00022786"/>
    </source>
</evidence>
<keyword evidence="9" id="KW-1185">Reference proteome</keyword>
<accession>A0A914QSC6</accession>
<protein>
    <submittedName>
        <fullName evidence="10">RING-type domain-containing protein</fullName>
    </submittedName>
</protein>
<dbReference type="PANTHER" id="PTHR22770:SF47">
    <property type="entry name" value="E3 UBIQUITIN-PROTEIN LIGASE RNF216"/>
    <property type="match status" value="1"/>
</dbReference>
<dbReference type="AlphaFoldDB" id="A0A914QSC6"/>
<dbReference type="PROSITE" id="PS51873">
    <property type="entry name" value="TRIAD"/>
    <property type="match status" value="1"/>
</dbReference>
<sequence length="456" mass="52367">MSLQNNKSIEIVNDAKYVLGAVYPRLRVDFLKVAFIESGYRLLAALIIGFFVSNKLTQRLRDSMPNPESKMWVMTDTLNTTRKRYLLDIFDGDISHYDEAVTIPITTFTTMMNAFTMKYPLILYRLTLLPDAFTIRLDVPDDIEKFDCGVCFCEYTITRRIMCGAGPSTNVEDERHSFCRSCVKQQAKAATEEMPLAEGGIGLKCMAFECKNPILYSAVRNLIPKKVRRKIDERIMEENIGNSGLNLERCRECNFAIEMEESKEENKVFACPNCEKNWCRLCEREWDGDHFGISCAELDDKNKVDKKQRELERRLNEAVIRKCKCGLQFTKSDGCNKMTCRCGKTQCYLCRQEGINYTHFCQHVRNPGVQKCQNCDKTCTLWADANQLDQLTINKIRAENGEAVDPDLPGPSVPRVMYPDVQVQNLLLANGLLVVDRFKKIVFKMTPNFLWHKSVS</sequence>
<dbReference type="GO" id="GO:0008270">
    <property type="term" value="F:zinc ion binding"/>
    <property type="evidence" value="ECO:0007669"/>
    <property type="project" value="UniProtKB-KW"/>
</dbReference>
<comment type="pathway">
    <text evidence="1">Protein modification; protein ubiquitination.</text>
</comment>
<dbReference type="InterPro" id="IPR044066">
    <property type="entry name" value="TRIAD_supradom"/>
</dbReference>
<evidence type="ECO:0000313" key="10">
    <source>
        <dbReference type="WBParaSite" id="PDA_v2.g6647.t1"/>
    </source>
</evidence>
<dbReference type="GO" id="GO:0016740">
    <property type="term" value="F:transferase activity"/>
    <property type="evidence" value="ECO:0007669"/>
    <property type="project" value="UniProtKB-KW"/>
</dbReference>
<proteinExistence type="predicted"/>
<dbReference type="InterPro" id="IPR002867">
    <property type="entry name" value="IBR_dom"/>
</dbReference>
<organism evidence="9 10">
    <name type="scientific">Panagrolaimus davidi</name>
    <dbReference type="NCBI Taxonomy" id="227884"/>
    <lineage>
        <taxon>Eukaryota</taxon>
        <taxon>Metazoa</taxon>
        <taxon>Ecdysozoa</taxon>
        <taxon>Nematoda</taxon>
        <taxon>Chromadorea</taxon>
        <taxon>Rhabditida</taxon>
        <taxon>Tylenchina</taxon>
        <taxon>Panagrolaimomorpha</taxon>
        <taxon>Panagrolaimoidea</taxon>
        <taxon>Panagrolaimidae</taxon>
        <taxon>Panagrolaimus</taxon>
    </lineage>
</organism>
<dbReference type="WBParaSite" id="PDA_v2.g6647.t1">
    <property type="protein sequence ID" value="PDA_v2.g6647.t1"/>
    <property type="gene ID" value="PDA_v2.g6647"/>
</dbReference>
<dbReference type="InterPro" id="IPR047545">
    <property type="entry name" value="BRcat_RBR_RNF216"/>
</dbReference>
<dbReference type="Proteomes" id="UP000887578">
    <property type="component" value="Unplaced"/>
</dbReference>
<evidence type="ECO:0000256" key="1">
    <source>
        <dbReference type="ARBA" id="ARBA00004906"/>
    </source>
</evidence>
<feature type="domain" description="RING-type" evidence="8">
    <location>
        <begin position="144"/>
        <end position="376"/>
    </location>
</feature>
<dbReference type="SUPFAM" id="SSF57850">
    <property type="entry name" value="RING/U-box"/>
    <property type="match status" value="3"/>
</dbReference>
<dbReference type="CDD" id="cd20353">
    <property type="entry name" value="Rcat_RBR_RNF216"/>
    <property type="match status" value="1"/>
</dbReference>
<keyword evidence="7" id="KW-0862">Zinc</keyword>
<evidence type="ECO:0000256" key="5">
    <source>
        <dbReference type="ARBA" id="ARBA00022771"/>
    </source>
</evidence>
<evidence type="ECO:0000256" key="4">
    <source>
        <dbReference type="ARBA" id="ARBA00022737"/>
    </source>
</evidence>